<dbReference type="GO" id="GO:0005634">
    <property type="term" value="C:nucleus"/>
    <property type="evidence" value="ECO:0007669"/>
    <property type="project" value="InterPro"/>
</dbReference>
<sequence length="178" mass="20425">MADKNNHFDDYRELSPEKLHNLVHCFVQITLSEGEKLQGWVYTIDPVSHTIVIAKDDDENDAARHASDTRPIVFVMSKAVKDLRVVETTRKEPEWLKNFAVKEQQNFTDDELQKRKANLIEWLKKNRVPILDNSAETKIVKVLGGLVIEPPYDVDSCKGTNEIVLERIRKLISSMPDG</sequence>
<organism evidence="1 2">
    <name type="scientific">Paramuricea clavata</name>
    <name type="common">Red gorgonian</name>
    <name type="synonym">Violescent sea-whip</name>
    <dbReference type="NCBI Taxonomy" id="317549"/>
    <lineage>
        <taxon>Eukaryota</taxon>
        <taxon>Metazoa</taxon>
        <taxon>Cnidaria</taxon>
        <taxon>Anthozoa</taxon>
        <taxon>Octocorallia</taxon>
        <taxon>Malacalcyonacea</taxon>
        <taxon>Plexauridae</taxon>
        <taxon>Paramuricea</taxon>
    </lineage>
</organism>
<dbReference type="PROSITE" id="PS52001">
    <property type="entry name" value="AD"/>
    <property type="match status" value="1"/>
</dbReference>
<dbReference type="InterPro" id="IPR009422">
    <property type="entry name" value="Gemin6"/>
</dbReference>
<dbReference type="EMBL" id="CACRXK020000183">
    <property type="protein sequence ID" value="CAB3979287.1"/>
    <property type="molecule type" value="Genomic_DNA"/>
</dbReference>
<protein>
    <submittedName>
        <fullName evidence="1">Gem-associated 6-like</fullName>
    </submittedName>
</protein>
<dbReference type="Pfam" id="PF06372">
    <property type="entry name" value="Gemin6"/>
    <property type="match status" value="1"/>
</dbReference>
<gene>
    <name evidence="1" type="ORF">PACLA_8A022824</name>
</gene>
<accession>A0A6S7FNX4</accession>
<dbReference type="AlphaFoldDB" id="A0A6S7FNX4"/>
<dbReference type="OrthoDB" id="77463at2759"/>
<dbReference type="PANTHER" id="PTHR14710">
    <property type="entry name" value="GEM-ASSOCIATED PROTEIN 6"/>
    <property type="match status" value="1"/>
</dbReference>
<name>A0A6S7FNX4_PARCT</name>
<dbReference type="PANTHER" id="PTHR14710:SF2">
    <property type="entry name" value="GEM-ASSOCIATED PROTEIN 6"/>
    <property type="match status" value="1"/>
</dbReference>
<dbReference type="GO" id="GO:0000245">
    <property type="term" value="P:spliceosomal complex assembly"/>
    <property type="evidence" value="ECO:0007669"/>
    <property type="project" value="InterPro"/>
</dbReference>
<dbReference type="InterPro" id="IPR047574">
    <property type="entry name" value="AD"/>
</dbReference>
<comment type="caution">
    <text evidence="1">The sequence shown here is derived from an EMBL/GenBank/DDBJ whole genome shotgun (WGS) entry which is preliminary data.</text>
</comment>
<dbReference type="Proteomes" id="UP001152795">
    <property type="component" value="Unassembled WGS sequence"/>
</dbReference>
<keyword evidence="2" id="KW-1185">Reference proteome</keyword>
<dbReference type="InterPro" id="IPR046856">
    <property type="entry name" value="Gemin6_C"/>
</dbReference>
<evidence type="ECO:0000313" key="1">
    <source>
        <dbReference type="EMBL" id="CAB3979287.1"/>
    </source>
</evidence>
<dbReference type="GO" id="GO:0000387">
    <property type="term" value="P:spliceosomal snRNP assembly"/>
    <property type="evidence" value="ECO:0007669"/>
    <property type="project" value="TreeGrafter"/>
</dbReference>
<evidence type="ECO:0000313" key="2">
    <source>
        <dbReference type="Proteomes" id="UP001152795"/>
    </source>
</evidence>
<dbReference type="Pfam" id="PF20417">
    <property type="entry name" value="Gemin6_C"/>
    <property type="match status" value="1"/>
</dbReference>
<dbReference type="InterPro" id="IPR046857">
    <property type="entry name" value="Gemin6_Sm-like_dom"/>
</dbReference>
<reference evidence="1" key="1">
    <citation type="submission" date="2020-04" db="EMBL/GenBank/DDBJ databases">
        <authorList>
            <person name="Alioto T."/>
            <person name="Alioto T."/>
            <person name="Gomez Garrido J."/>
        </authorList>
    </citation>
    <scope>NUCLEOTIDE SEQUENCE</scope>
    <source>
        <strain evidence="1">A484AB</strain>
    </source>
</reference>
<dbReference type="GO" id="GO:0032797">
    <property type="term" value="C:SMN complex"/>
    <property type="evidence" value="ECO:0007669"/>
    <property type="project" value="TreeGrafter"/>
</dbReference>
<dbReference type="Gene3D" id="2.30.30.100">
    <property type="match status" value="1"/>
</dbReference>
<proteinExistence type="predicted"/>